<dbReference type="GO" id="GO:0030003">
    <property type="term" value="P:intracellular monoatomic cation homeostasis"/>
    <property type="evidence" value="ECO:0007669"/>
    <property type="project" value="UniProtKB-ARBA"/>
</dbReference>
<keyword evidence="2" id="KW-0813">Transport</keyword>
<feature type="transmembrane region" description="Helical" evidence="7">
    <location>
        <begin position="125"/>
        <end position="149"/>
    </location>
</feature>
<dbReference type="GO" id="GO:0098771">
    <property type="term" value="P:inorganic ion homeostasis"/>
    <property type="evidence" value="ECO:0007669"/>
    <property type="project" value="UniProtKB-ARBA"/>
</dbReference>
<reference evidence="10 11" key="2">
    <citation type="submission" date="2021-10" db="EMBL/GenBank/DDBJ databases">
        <authorList>
            <person name="Piombo E."/>
        </authorList>
    </citation>
    <scope>NUCLEOTIDE SEQUENCE [LARGE SCALE GENOMIC DNA]</scope>
</reference>
<organism evidence="10 11">
    <name type="scientific">Clonostachys byssicola</name>
    <dbReference type="NCBI Taxonomy" id="160290"/>
    <lineage>
        <taxon>Eukaryota</taxon>
        <taxon>Fungi</taxon>
        <taxon>Dikarya</taxon>
        <taxon>Ascomycota</taxon>
        <taxon>Pezizomycotina</taxon>
        <taxon>Sordariomycetes</taxon>
        <taxon>Hypocreomycetidae</taxon>
        <taxon>Hypocreales</taxon>
        <taxon>Bionectriaceae</taxon>
        <taxon>Clonostachys</taxon>
    </lineage>
</organism>
<keyword evidence="11" id="KW-1185">Reference proteome</keyword>
<evidence type="ECO:0000313" key="11">
    <source>
        <dbReference type="Proteomes" id="UP000754883"/>
    </source>
</evidence>
<dbReference type="PANTHER" id="PTHR43840">
    <property type="entry name" value="MITOCHONDRIAL METAL TRANSPORTER 1-RELATED"/>
    <property type="match status" value="1"/>
</dbReference>
<dbReference type="SUPFAM" id="SSF161111">
    <property type="entry name" value="Cation efflux protein transmembrane domain-like"/>
    <property type="match status" value="1"/>
</dbReference>
<evidence type="ECO:0000256" key="1">
    <source>
        <dbReference type="ARBA" id="ARBA00004141"/>
    </source>
</evidence>
<dbReference type="InterPro" id="IPR002524">
    <property type="entry name" value="Cation_efflux"/>
</dbReference>
<dbReference type="Gene3D" id="3.30.70.1350">
    <property type="entry name" value="Cation efflux protein, cytoplasmic domain"/>
    <property type="match status" value="1"/>
</dbReference>
<protein>
    <recommendedName>
        <fullName evidence="12">Cation efflux protein cytoplasmic domain-containing protein</fullName>
    </recommendedName>
</protein>
<feature type="transmembrane region" description="Helical" evidence="7">
    <location>
        <begin position="198"/>
        <end position="218"/>
    </location>
</feature>
<dbReference type="AlphaFoldDB" id="A0A9N9Y2T6"/>
<dbReference type="GO" id="GO:0008324">
    <property type="term" value="F:monoatomic cation transmembrane transporter activity"/>
    <property type="evidence" value="ECO:0007669"/>
    <property type="project" value="InterPro"/>
</dbReference>
<feature type="transmembrane region" description="Helical" evidence="7">
    <location>
        <begin position="155"/>
        <end position="177"/>
    </location>
</feature>
<evidence type="ECO:0000256" key="2">
    <source>
        <dbReference type="ARBA" id="ARBA00022448"/>
    </source>
</evidence>
<comment type="subcellular location">
    <subcellularLocation>
        <location evidence="1">Membrane</location>
        <topology evidence="1">Multi-pass membrane protein</topology>
    </subcellularLocation>
</comment>
<dbReference type="EMBL" id="CABFNO020001361">
    <property type="protein sequence ID" value="CAG9983315.1"/>
    <property type="molecule type" value="Genomic_DNA"/>
</dbReference>
<feature type="domain" description="Cation efflux protein cytoplasmic" evidence="9">
    <location>
        <begin position="332"/>
        <end position="405"/>
    </location>
</feature>
<dbReference type="OrthoDB" id="78296at2759"/>
<evidence type="ECO:0000256" key="6">
    <source>
        <dbReference type="SAM" id="MobiDB-lite"/>
    </source>
</evidence>
<dbReference type="InterPro" id="IPR027470">
    <property type="entry name" value="Cation_efflux_CTD"/>
</dbReference>
<keyword evidence="5 7" id="KW-0472">Membrane</keyword>
<dbReference type="NCBIfam" id="TIGR01297">
    <property type="entry name" value="CDF"/>
    <property type="match status" value="1"/>
</dbReference>
<dbReference type="Pfam" id="PF01545">
    <property type="entry name" value="Cation_efflux"/>
    <property type="match status" value="1"/>
</dbReference>
<dbReference type="FunFam" id="3.30.70.1350:FF:000003">
    <property type="entry name" value="Cation diffusion facilitator 1"/>
    <property type="match status" value="1"/>
</dbReference>
<keyword evidence="4 7" id="KW-1133">Transmembrane helix</keyword>
<evidence type="ECO:0000256" key="5">
    <source>
        <dbReference type="ARBA" id="ARBA00023136"/>
    </source>
</evidence>
<evidence type="ECO:0000259" key="9">
    <source>
        <dbReference type="Pfam" id="PF16916"/>
    </source>
</evidence>
<evidence type="ECO:0008006" key="12">
    <source>
        <dbReference type="Google" id="ProtNLM"/>
    </source>
</evidence>
<gene>
    <name evidence="10" type="ORF">CBYS24578_00010315</name>
</gene>
<reference evidence="11" key="1">
    <citation type="submission" date="2019-06" db="EMBL/GenBank/DDBJ databases">
        <authorList>
            <person name="Broberg M."/>
        </authorList>
    </citation>
    <scope>NUCLEOTIDE SEQUENCE [LARGE SCALE GENOMIC DNA]</scope>
</reference>
<feature type="transmembrane region" description="Helical" evidence="7">
    <location>
        <begin position="238"/>
        <end position="257"/>
    </location>
</feature>
<feature type="region of interest" description="Disordered" evidence="6">
    <location>
        <begin position="15"/>
        <end position="51"/>
    </location>
</feature>
<dbReference type="PANTHER" id="PTHR43840:SF12">
    <property type="entry name" value="CATION DIFFUSION FACILITATOR 1 (AFU_ORTHOLOGUE AFUA_1G14440)"/>
    <property type="match status" value="1"/>
</dbReference>
<evidence type="ECO:0000313" key="10">
    <source>
        <dbReference type="EMBL" id="CAG9983315.1"/>
    </source>
</evidence>
<evidence type="ECO:0000259" key="8">
    <source>
        <dbReference type="Pfam" id="PF01545"/>
    </source>
</evidence>
<keyword evidence="3 7" id="KW-0812">Transmembrane</keyword>
<evidence type="ECO:0000256" key="7">
    <source>
        <dbReference type="SAM" id="Phobius"/>
    </source>
</evidence>
<dbReference type="InterPro" id="IPR050291">
    <property type="entry name" value="CDF_Transporter"/>
</dbReference>
<evidence type="ECO:0000256" key="3">
    <source>
        <dbReference type="ARBA" id="ARBA00022692"/>
    </source>
</evidence>
<comment type="caution">
    <text evidence="10">The sequence shown here is derived from an EMBL/GenBank/DDBJ whole genome shotgun (WGS) entry which is preliminary data.</text>
</comment>
<accession>A0A9N9Y2T6</accession>
<dbReference type="InterPro" id="IPR058533">
    <property type="entry name" value="Cation_efflux_TM"/>
</dbReference>
<dbReference type="FunFam" id="1.20.1510.10:FF:000005">
    <property type="entry name" value="Putative Cation diffusion facilitator 1"/>
    <property type="match status" value="1"/>
</dbReference>
<feature type="domain" description="Cation efflux protein transmembrane" evidence="8">
    <location>
        <begin position="134"/>
        <end position="325"/>
    </location>
</feature>
<proteinExistence type="predicted"/>
<dbReference type="GO" id="GO:0016020">
    <property type="term" value="C:membrane"/>
    <property type="evidence" value="ECO:0007669"/>
    <property type="project" value="UniProtKB-SubCell"/>
</dbReference>
<evidence type="ECO:0000256" key="4">
    <source>
        <dbReference type="ARBA" id="ARBA00022989"/>
    </source>
</evidence>
<dbReference type="Gene3D" id="1.20.1510.10">
    <property type="entry name" value="Cation efflux protein transmembrane domain"/>
    <property type="match status" value="1"/>
</dbReference>
<feature type="compositionally biased region" description="Polar residues" evidence="6">
    <location>
        <begin position="17"/>
        <end position="33"/>
    </location>
</feature>
<dbReference type="Proteomes" id="UP000754883">
    <property type="component" value="Unassembled WGS sequence"/>
</dbReference>
<dbReference type="InterPro" id="IPR036837">
    <property type="entry name" value="Cation_efflux_CTD_sf"/>
</dbReference>
<dbReference type="Pfam" id="PF16916">
    <property type="entry name" value="ZT_dimer"/>
    <property type="match status" value="1"/>
</dbReference>
<dbReference type="InterPro" id="IPR027469">
    <property type="entry name" value="Cation_efflux_TMD_sf"/>
</dbReference>
<sequence length="436" mass="48436">MSGKHHEHVHAVVLDNLDSQGVGETSSSSNNPIAATETHHRATIPPPAGKDIEFQHNVSDPLNLSASLKLDSEIKANTSRKRVGLRKGNGLEKYYESQNQSIHAMLKSVDEHEQDKLDDHGKNTFLHALCVKGSLIANIFLSGLQMYGAVSSGSLSLFTTLADSIFDPFSGIMLYMAHRAVNKVDARKYPSGRARISTAGNIVFSFVMFSVSLVLIVMSARDLAADKEEETNKFHLPSVLAVAGAFATKLALFFLCWTVKDTYSQVDILWRDHRNDLFINGFGILTSVGGSKLKWWIDPTGAIVLSLLISGLWLHTAYDEFQLLIGVTADREVLQLITYISMTHSPLIERIDTVRAYYSGPRIVTEVDIVLDRNERVEVAHDVAEELQIKLEKLPSIERAFVHIDYETSHKPVSSLSPDTPNHVSLPYRSLPLFFI</sequence>
<dbReference type="SUPFAM" id="SSF160240">
    <property type="entry name" value="Cation efflux protein cytoplasmic domain-like"/>
    <property type="match status" value="1"/>
</dbReference>
<name>A0A9N9Y2T6_9HYPO</name>